<reference evidence="9" key="2">
    <citation type="submission" date="2023-05" db="EMBL/GenBank/DDBJ databases">
        <authorList>
            <person name="Fouks B."/>
        </authorList>
    </citation>
    <scope>NUCLEOTIDE SEQUENCE</scope>
    <source>
        <strain evidence="9">Stay&amp;Tobe</strain>
        <tissue evidence="9">Testes</tissue>
    </source>
</reference>
<proteinExistence type="predicted"/>
<dbReference type="Pfam" id="PF00400">
    <property type="entry name" value="WD40"/>
    <property type="match status" value="2"/>
</dbReference>
<dbReference type="SMART" id="SM00320">
    <property type="entry name" value="WD40"/>
    <property type="match status" value="5"/>
</dbReference>
<protein>
    <recommendedName>
        <fullName evidence="11">Cilia- and flagella-associated protein 44</fullName>
    </recommendedName>
</protein>
<dbReference type="SUPFAM" id="SSF50978">
    <property type="entry name" value="WD40 repeat-like"/>
    <property type="match status" value="2"/>
</dbReference>
<evidence type="ECO:0000256" key="4">
    <source>
        <dbReference type="ARBA" id="ARBA00022737"/>
    </source>
</evidence>
<feature type="non-terminal residue" evidence="9">
    <location>
        <position position="972"/>
    </location>
</feature>
<dbReference type="GO" id="GO:0003341">
    <property type="term" value="P:cilium movement"/>
    <property type="evidence" value="ECO:0007669"/>
    <property type="project" value="UniProtKB-ARBA"/>
</dbReference>
<evidence type="ECO:0000256" key="3">
    <source>
        <dbReference type="ARBA" id="ARBA00022574"/>
    </source>
</evidence>
<dbReference type="InterPro" id="IPR015943">
    <property type="entry name" value="WD40/YVTN_repeat-like_dom_sf"/>
</dbReference>
<evidence type="ECO:0008006" key="11">
    <source>
        <dbReference type="Google" id="ProtNLM"/>
    </source>
</evidence>
<keyword evidence="3" id="KW-0853">WD repeat</keyword>
<reference evidence="9" key="1">
    <citation type="journal article" date="2023" name="IScience">
        <title>Live-bearing cockroach genome reveals convergent evolutionary mechanisms linked to viviparity in insects and beyond.</title>
        <authorList>
            <person name="Fouks B."/>
            <person name="Harrison M.C."/>
            <person name="Mikhailova A.A."/>
            <person name="Marchal E."/>
            <person name="English S."/>
            <person name="Carruthers M."/>
            <person name="Jennings E.C."/>
            <person name="Chiamaka E.L."/>
            <person name="Frigard R.A."/>
            <person name="Pippel M."/>
            <person name="Attardo G.M."/>
            <person name="Benoit J.B."/>
            <person name="Bornberg-Bauer E."/>
            <person name="Tobe S.S."/>
        </authorList>
    </citation>
    <scope>NUCLEOTIDE SEQUENCE</scope>
    <source>
        <strain evidence="9">Stay&amp;Tobe</strain>
    </source>
</reference>
<keyword evidence="10" id="KW-1185">Reference proteome</keyword>
<evidence type="ECO:0000256" key="2">
    <source>
        <dbReference type="ARBA" id="ARBA00022490"/>
    </source>
</evidence>
<dbReference type="InterPro" id="IPR001680">
    <property type="entry name" value="WD40_rpt"/>
</dbReference>
<dbReference type="InterPro" id="IPR036322">
    <property type="entry name" value="WD40_repeat_dom_sf"/>
</dbReference>
<accession>A0AAD8AKX4</accession>
<comment type="caution">
    <text evidence="9">The sequence shown here is derived from an EMBL/GenBank/DDBJ whole genome shotgun (WGS) entry which is preliminary data.</text>
</comment>
<dbReference type="AlphaFoldDB" id="A0AAD8AKX4"/>
<evidence type="ECO:0000256" key="8">
    <source>
        <dbReference type="SAM" id="Coils"/>
    </source>
</evidence>
<dbReference type="GO" id="GO:0005930">
    <property type="term" value="C:axoneme"/>
    <property type="evidence" value="ECO:0007669"/>
    <property type="project" value="UniProtKB-SubCell"/>
</dbReference>
<gene>
    <name evidence="9" type="ORF">L9F63_000820</name>
</gene>
<dbReference type="EMBL" id="JASPKZ010000038">
    <property type="protein sequence ID" value="KAJ9600982.1"/>
    <property type="molecule type" value="Genomic_DNA"/>
</dbReference>
<keyword evidence="5 8" id="KW-0175">Coiled coil</keyword>
<name>A0AAD8AKX4_DIPPU</name>
<evidence type="ECO:0000256" key="7">
    <source>
        <dbReference type="ARBA" id="ARBA00023273"/>
    </source>
</evidence>
<evidence type="ECO:0000313" key="9">
    <source>
        <dbReference type="EMBL" id="KAJ9600982.1"/>
    </source>
</evidence>
<keyword evidence="6" id="KW-0206">Cytoskeleton</keyword>
<dbReference type="Proteomes" id="UP001233999">
    <property type="component" value="Unassembled WGS sequence"/>
</dbReference>
<evidence type="ECO:0000256" key="1">
    <source>
        <dbReference type="ARBA" id="ARBA00004430"/>
    </source>
</evidence>
<dbReference type="PANTHER" id="PTHR14885">
    <property type="entry name" value="CILIA- AND FLAGELLA-ASSOCIATED PROTEIN 43-RELATED"/>
    <property type="match status" value="1"/>
</dbReference>
<keyword evidence="2" id="KW-0963">Cytoplasm</keyword>
<evidence type="ECO:0000256" key="5">
    <source>
        <dbReference type="ARBA" id="ARBA00023054"/>
    </source>
</evidence>
<dbReference type="PANTHER" id="PTHR14885:SF3">
    <property type="entry name" value="CILIA- AND FLAGELLA-ASSOCIATED PROTEIN 44"/>
    <property type="match status" value="1"/>
</dbReference>
<organism evidence="9 10">
    <name type="scientific">Diploptera punctata</name>
    <name type="common">Pacific beetle cockroach</name>
    <dbReference type="NCBI Taxonomy" id="6984"/>
    <lineage>
        <taxon>Eukaryota</taxon>
        <taxon>Metazoa</taxon>
        <taxon>Ecdysozoa</taxon>
        <taxon>Arthropoda</taxon>
        <taxon>Hexapoda</taxon>
        <taxon>Insecta</taxon>
        <taxon>Pterygota</taxon>
        <taxon>Neoptera</taxon>
        <taxon>Polyneoptera</taxon>
        <taxon>Dictyoptera</taxon>
        <taxon>Blattodea</taxon>
        <taxon>Blaberoidea</taxon>
        <taxon>Blaberidae</taxon>
        <taxon>Diplopterinae</taxon>
        <taxon>Diploptera</taxon>
    </lineage>
</organism>
<keyword evidence="4" id="KW-0677">Repeat</keyword>
<sequence>MSKDYMEMLLQDPSWGKKRRREEAQAKAKKLAKKREKERLRSLRLQEEKPLEEHIQEDLNPDDFISKPFLSKNCTIRNDFLGFDYSFGYDCKQYYNLVMLEENVLAFYSGNLLHFFNTETREIWFRRSAGGSGIGHIATNPHHFYNHLAVAENGNMPLIIIYKWPTFGIISLLEGGTQKTYSFINYSPDGKLLCSQGGEPDYQITVWDWYKSHIILRCQSNINDVYVVKFSSTVPGTIITGGVGHIKFWKMASTFTGLKLMGVPGRFGKTEMCDIIGFYSLPDGKLCMDGYVNLWYFPAIDNANPPEDYPYVEIEPINEIKIENEENCASIMAMIKVHTNPEDQEYYCQDGNGGIWRYEIIPKNRPPPIQLFTCHAGPVMDMAASPVDEHIATLGKDGRIFIYNYIEKKIIDNTGKVMLAGFSDGILRVLVLSLKEIKRRIFSSTHFINVIQAIKVHDKAITAMSINNSKNLLVTGSKEARIFVFHFKKEFNRKHISLVPIGFVPVASGVTFLNWKPSEDKTLMVCCEKGELLEMTLPDSTRTYTKLSYNLTEVVTKTITFLVDSESEEELDPIYIPEEPNPILFCMYTPRNTIWLSMGGYDAGFIYEYVMDKNEVIKCTDVKDAYDVEINTYLYSHKKEYLILGMNDGCIRVNRVNPDDFTDLSNYWLFSMHDNVKGRIRRICFNKDHHYMFTCGDDGNIFSFRVNFDDEQEYITTFEQPTIYHGLPVEEIVKDIVSEKALSLEGKKVKAEHDRKMQIINLNKKEVLDKLDILKQRYIKVVSRNQRLIPSQIIPKEMFEIHPDITEELNNKLQDEIDLVKRKLAFDVEKSTLALHKVQDYYLNVLETLSFYVISIRNNEKVSSFRLRKLPEEFNAAKIEAKIKLEELEKKGRGPELHVVHEEAAREAEVKVPLMELFLRSNPSIALAFKSQGKRSKSINVKSCYTVNMFFFKEFLSCDRKLYDLTLHFDHN</sequence>
<feature type="coiled-coil region" evidence="8">
    <location>
        <begin position="21"/>
        <end position="48"/>
    </location>
</feature>
<comment type="subcellular location">
    <subcellularLocation>
        <location evidence="1">Cytoplasm</location>
        <location evidence="1">Cytoskeleton</location>
        <location evidence="1">Cilium axoneme</location>
    </subcellularLocation>
</comment>
<keyword evidence="7" id="KW-0966">Cell projection</keyword>
<dbReference type="Gene3D" id="2.130.10.10">
    <property type="entry name" value="YVTN repeat-like/Quinoprotein amine dehydrogenase"/>
    <property type="match status" value="2"/>
</dbReference>
<evidence type="ECO:0000256" key="6">
    <source>
        <dbReference type="ARBA" id="ARBA00023212"/>
    </source>
</evidence>
<evidence type="ECO:0000313" key="10">
    <source>
        <dbReference type="Proteomes" id="UP001233999"/>
    </source>
</evidence>